<dbReference type="AlphaFoldDB" id="A0A196S888"/>
<dbReference type="InterPro" id="IPR017884">
    <property type="entry name" value="SANT_dom"/>
</dbReference>
<dbReference type="STRING" id="478820.A0A196S888"/>
<feature type="compositionally biased region" description="Basic and acidic residues" evidence="1">
    <location>
        <begin position="193"/>
        <end position="221"/>
    </location>
</feature>
<dbReference type="OrthoDB" id="10258692at2759"/>
<dbReference type="InterPro" id="IPR009057">
    <property type="entry name" value="Homeodomain-like_sf"/>
</dbReference>
<name>A0A196S888_BLAHN</name>
<dbReference type="Proteomes" id="UP000078348">
    <property type="component" value="Unassembled WGS sequence"/>
</dbReference>
<evidence type="ECO:0000259" key="2">
    <source>
        <dbReference type="PROSITE" id="PS51293"/>
    </source>
</evidence>
<feature type="region of interest" description="Disordered" evidence="1">
    <location>
        <begin position="1"/>
        <end position="21"/>
    </location>
</feature>
<proteinExistence type="predicted"/>
<feature type="domain" description="SANT" evidence="2">
    <location>
        <begin position="311"/>
        <end position="362"/>
    </location>
</feature>
<dbReference type="SUPFAM" id="SSF46689">
    <property type="entry name" value="Homeodomain-like"/>
    <property type="match status" value="1"/>
</dbReference>
<evidence type="ECO:0000313" key="3">
    <source>
        <dbReference type="EMBL" id="OAO12576.1"/>
    </source>
</evidence>
<organism evidence="3 4">
    <name type="scientific">Blastocystis sp. subtype 1 (strain ATCC 50177 / NandII)</name>
    <dbReference type="NCBI Taxonomy" id="478820"/>
    <lineage>
        <taxon>Eukaryota</taxon>
        <taxon>Sar</taxon>
        <taxon>Stramenopiles</taxon>
        <taxon>Bigyra</taxon>
        <taxon>Opalozoa</taxon>
        <taxon>Opalinata</taxon>
        <taxon>Blastocystidae</taxon>
        <taxon>Blastocystis</taxon>
    </lineage>
</organism>
<keyword evidence="4" id="KW-1185">Reference proteome</keyword>
<reference evidence="3 4" key="1">
    <citation type="submission" date="2016-05" db="EMBL/GenBank/DDBJ databases">
        <title>Nuclear genome of Blastocystis sp. subtype 1 NandII.</title>
        <authorList>
            <person name="Gentekaki E."/>
            <person name="Curtis B."/>
            <person name="Stairs C."/>
            <person name="Eme L."/>
            <person name="Herman E."/>
            <person name="Klimes V."/>
            <person name="Arias M.C."/>
            <person name="Elias M."/>
            <person name="Hilliou F."/>
            <person name="Klute M."/>
            <person name="Malik S.-B."/>
            <person name="Pightling A."/>
            <person name="Rachubinski R."/>
            <person name="Salas D."/>
            <person name="Schlacht A."/>
            <person name="Suga H."/>
            <person name="Archibald J."/>
            <person name="Ball S.G."/>
            <person name="Clark G."/>
            <person name="Dacks J."/>
            <person name="Van Der Giezen M."/>
            <person name="Tsaousis A."/>
            <person name="Roger A."/>
        </authorList>
    </citation>
    <scope>NUCLEOTIDE SEQUENCE [LARGE SCALE GENOMIC DNA]</scope>
    <source>
        <strain evidence="4">ATCC 50177 / NandII</strain>
    </source>
</reference>
<dbReference type="EMBL" id="LXWW01000534">
    <property type="protein sequence ID" value="OAO12576.1"/>
    <property type="molecule type" value="Genomic_DNA"/>
</dbReference>
<sequence>MNEETSDLKARSSVNSGNWGRGRMNRLCKKAGIDTRLVNRLVEPIPMPSRASVTEDIQQIDDMIERMESELKMRETVRKTVSNRLYAGCNMDTPGTENDEPSQSFRSEADLINHIWEENRRRHAESERQLLYPTGDSICHAISIDRIVHSNAVAFSRKRYLFKPVIAEETRQRYKHFSKVTRQYKRLVERWRSTHNEEEDSDSKAARGWKEDGDGKRDKRAVPSRMSVRCTRSQTSKMVECESMTPRDPEYFSTRQADVSNRQQEPCKHKFVTHNNTLTTDGKPMRCLDLPRSLPCPHGCNCPYQVNEEGKRVRPWSDMEKLIFLNGFFNRPKDFRYIASTLTNRSVQDVIDFYYLHKRGMYTKLLLRVQLSMWKNNNYDSRPLILAAAFGIGLPIPEAMLGPNYASYEIGDYIRDDHYTLLNSRQGLKPDDEMLLQCPDYVYRVEDNAHITPAILQERRAAREKYIEKLLVRMGLDLKHCIPVEEKEVKVEAHATKEEKERLFKRLVESEDDDVALKKPKFDTMGKKKVRKTDDEDYT</sequence>
<comment type="caution">
    <text evidence="3">The sequence shown here is derived from an EMBL/GenBank/DDBJ whole genome shotgun (WGS) entry which is preliminary data.</text>
</comment>
<feature type="region of interest" description="Disordered" evidence="1">
    <location>
        <begin position="193"/>
        <end position="229"/>
    </location>
</feature>
<protein>
    <submittedName>
        <fullName evidence="3">MYB DNA binding protein/ transcription factor-like protein</fullName>
    </submittedName>
</protein>
<dbReference type="PROSITE" id="PS51293">
    <property type="entry name" value="SANT"/>
    <property type="match status" value="1"/>
</dbReference>
<feature type="compositionally biased region" description="Basic and acidic residues" evidence="1">
    <location>
        <begin position="1"/>
        <end position="10"/>
    </location>
</feature>
<evidence type="ECO:0000313" key="4">
    <source>
        <dbReference type="Proteomes" id="UP000078348"/>
    </source>
</evidence>
<accession>A0A196S888</accession>
<evidence type="ECO:0000256" key="1">
    <source>
        <dbReference type="SAM" id="MobiDB-lite"/>
    </source>
</evidence>
<gene>
    <name evidence="3" type="ORF">AV274_5738</name>
</gene>
<dbReference type="Gene3D" id="1.10.10.60">
    <property type="entry name" value="Homeodomain-like"/>
    <property type="match status" value="1"/>
</dbReference>